<dbReference type="EC" id="3.4.21.105" evidence="10"/>
<comment type="similarity">
    <text evidence="3 10">Belongs to the peptidase S54 family.</text>
</comment>
<dbReference type="AlphaFoldDB" id="A0A0A0LDP6"/>
<dbReference type="Proteomes" id="UP000029981">
    <property type="component" value="Chromosome 3"/>
</dbReference>
<dbReference type="PANTHER" id="PTHR22936">
    <property type="entry name" value="RHOMBOID-RELATED"/>
    <property type="match status" value="1"/>
</dbReference>
<feature type="transmembrane region" description="Helical" evidence="10">
    <location>
        <begin position="201"/>
        <end position="222"/>
    </location>
</feature>
<reference evidence="12 13" key="2">
    <citation type="journal article" date="2009" name="PLoS ONE">
        <title>An integrated genetic and cytogenetic map of the cucumber genome.</title>
        <authorList>
            <person name="Ren Y."/>
            <person name="Zhang Z."/>
            <person name="Liu J."/>
            <person name="Staub J.E."/>
            <person name="Han Y."/>
            <person name="Cheng Z."/>
            <person name="Li X."/>
            <person name="Lu J."/>
            <person name="Miao H."/>
            <person name="Kang H."/>
            <person name="Xie B."/>
            <person name="Gu X."/>
            <person name="Wang X."/>
            <person name="Du Y."/>
            <person name="Jin W."/>
            <person name="Huang S."/>
        </authorList>
    </citation>
    <scope>NUCLEOTIDE SEQUENCE [LARGE SCALE GENOMIC DNA]</scope>
    <source>
        <strain evidence="13">cv. 9930</strain>
    </source>
</reference>
<keyword evidence="9 10" id="KW-0472">Membrane</keyword>
<feature type="transmembrane region" description="Helical" evidence="10">
    <location>
        <begin position="177"/>
        <end position="195"/>
    </location>
</feature>
<evidence type="ECO:0000256" key="2">
    <source>
        <dbReference type="ARBA" id="ARBA00004141"/>
    </source>
</evidence>
<comment type="function">
    <text evidence="10">Serine protease involved in intramembrane proteolysis.</text>
</comment>
<dbReference type="Gene3D" id="1.20.1540.10">
    <property type="entry name" value="Rhomboid-like"/>
    <property type="match status" value="1"/>
</dbReference>
<keyword evidence="13" id="KW-1185">Reference proteome</keyword>
<evidence type="ECO:0000259" key="11">
    <source>
        <dbReference type="Pfam" id="PF01694"/>
    </source>
</evidence>
<reference evidence="12 13" key="3">
    <citation type="journal article" date="2010" name="BMC Genomics">
        <title>Transcriptome sequencing and comparative analysis of cucumber flowers with different sex types.</title>
        <authorList>
            <person name="Guo S."/>
            <person name="Zheng Y."/>
            <person name="Joung J.G."/>
            <person name="Liu S."/>
            <person name="Zhang Z."/>
            <person name="Crasta O.R."/>
            <person name="Sobral B.W."/>
            <person name="Xu Y."/>
            <person name="Huang S."/>
            <person name="Fei Z."/>
        </authorList>
    </citation>
    <scope>NUCLEOTIDE SEQUENCE [LARGE SCALE GENOMIC DNA]</scope>
    <source>
        <strain evidence="13">cv. 9930</strain>
    </source>
</reference>
<evidence type="ECO:0000256" key="1">
    <source>
        <dbReference type="ARBA" id="ARBA00000156"/>
    </source>
</evidence>
<dbReference type="Gramene" id="KGN58867">
    <property type="protein sequence ID" value="KGN58867"/>
    <property type="gene ID" value="Csa_3G734200"/>
</dbReference>
<evidence type="ECO:0000256" key="10">
    <source>
        <dbReference type="RuleBase" id="RU362115"/>
    </source>
</evidence>
<feature type="transmembrane region" description="Helical" evidence="10">
    <location>
        <begin position="254"/>
        <end position="272"/>
    </location>
</feature>
<keyword evidence="4 10" id="KW-0645">Protease</keyword>
<dbReference type="GO" id="GO:0016020">
    <property type="term" value="C:membrane"/>
    <property type="evidence" value="ECO:0007669"/>
    <property type="project" value="UniProtKB-SubCell"/>
</dbReference>
<keyword evidence="6 10" id="KW-0378">Hydrolase</keyword>
<gene>
    <name evidence="12" type="ORF">Csa_3G734200</name>
</gene>
<evidence type="ECO:0000256" key="4">
    <source>
        <dbReference type="ARBA" id="ARBA00022670"/>
    </source>
</evidence>
<evidence type="ECO:0000313" key="13">
    <source>
        <dbReference type="Proteomes" id="UP000029981"/>
    </source>
</evidence>
<protein>
    <recommendedName>
        <fullName evidence="10">RHOMBOID-like protein</fullName>
        <ecNumber evidence="10">3.4.21.105</ecNumber>
    </recommendedName>
</protein>
<accession>A0A0A0LDP6</accession>
<dbReference type="OMA" id="HNSVSCI"/>
<dbReference type="GO" id="GO:0005794">
    <property type="term" value="C:Golgi apparatus"/>
    <property type="evidence" value="ECO:0007669"/>
    <property type="project" value="UniProtKB-ARBA"/>
</dbReference>
<dbReference type="STRING" id="3659.A0A0A0LDP6"/>
<dbReference type="GO" id="GO:0004252">
    <property type="term" value="F:serine-type endopeptidase activity"/>
    <property type="evidence" value="ECO:0007669"/>
    <property type="project" value="InterPro"/>
</dbReference>
<feature type="domain" description="Peptidase S54 rhomboid" evidence="11">
    <location>
        <begin position="135"/>
        <end position="271"/>
    </location>
</feature>
<reference evidence="12 13" key="4">
    <citation type="journal article" date="2011" name="BMC Genomics">
        <title>RNA-Seq improves annotation of protein-coding genes in the cucumber genome.</title>
        <authorList>
            <person name="Li Z."/>
            <person name="Zhang Z."/>
            <person name="Yan P."/>
            <person name="Huang S."/>
            <person name="Fei Z."/>
            <person name="Lin K."/>
        </authorList>
    </citation>
    <scope>NUCLEOTIDE SEQUENCE [LARGE SCALE GENOMIC DNA]</scope>
    <source>
        <strain evidence="13">cv. 9930</strain>
    </source>
</reference>
<evidence type="ECO:0000313" key="12">
    <source>
        <dbReference type="EMBL" id="KGN58867.1"/>
    </source>
</evidence>
<reference evidence="12 13" key="1">
    <citation type="journal article" date="2009" name="Nat. Genet.">
        <title>The genome of the cucumber, Cucumis sativus L.</title>
        <authorList>
            <person name="Huang S."/>
            <person name="Li R."/>
            <person name="Zhang Z."/>
            <person name="Li L."/>
            <person name="Gu X."/>
            <person name="Fan W."/>
            <person name="Lucas W.J."/>
            <person name="Wang X."/>
            <person name="Xie B."/>
            <person name="Ni P."/>
            <person name="Ren Y."/>
            <person name="Zhu H."/>
            <person name="Li J."/>
            <person name="Lin K."/>
            <person name="Jin W."/>
            <person name="Fei Z."/>
            <person name="Li G."/>
            <person name="Staub J."/>
            <person name="Kilian A."/>
            <person name="van der Vossen E.A."/>
            <person name="Wu Y."/>
            <person name="Guo J."/>
            <person name="He J."/>
            <person name="Jia Z."/>
            <person name="Ren Y."/>
            <person name="Tian G."/>
            <person name="Lu Y."/>
            <person name="Ruan J."/>
            <person name="Qian W."/>
            <person name="Wang M."/>
            <person name="Huang Q."/>
            <person name="Li B."/>
            <person name="Xuan Z."/>
            <person name="Cao J."/>
            <person name="Asan"/>
            <person name="Wu Z."/>
            <person name="Zhang J."/>
            <person name="Cai Q."/>
            <person name="Bai Y."/>
            <person name="Zhao B."/>
            <person name="Han Y."/>
            <person name="Li Y."/>
            <person name="Li X."/>
            <person name="Wang S."/>
            <person name="Shi Q."/>
            <person name="Liu S."/>
            <person name="Cho W.K."/>
            <person name="Kim J.Y."/>
            <person name="Xu Y."/>
            <person name="Heller-Uszynska K."/>
            <person name="Miao H."/>
            <person name="Cheng Z."/>
            <person name="Zhang S."/>
            <person name="Wu J."/>
            <person name="Yang Y."/>
            <person name="Kang H."/>
            <person name="Li M."/>
            <person name="Liang H."/>
            <person name="Ren X."/>
            <person name="Shi Z."/>
            <person name="Wen M."/>
            <person name="Jian M."/>
            <person name="Yang H."/>
            <person name="Zhang G."/>
            <person name="Yang Z."/>
            <person name="Chen R."/>
            <person name="Liu S."/>
            <person name="Li J."/>
            <person name="Ma L."/>
            <person name="Liu H."/>
            <person name="Zhou Y."/>
            <person name="Zhao J."/>
            <person name="Fang X."/>
            <person name="Li G."/>
            <person name="Fang L."/>
            <person name="Li Y."/>
            <person name="Liu D."/>
            <person name="Zheng H."/>
            <person name="Zhang Y."/>
            <person name="Qin N."/>
            <person name="Li Z."/>
            <person name="Yang G."/>
            <person name="Yang S."/>
            <person name="Bolund L."/>
            <person name="Kristiansen K."/>
            <person name="Zheng H."/>
            <person name="Li S."/>
            <person name="Zhang X."/>
            <person name="Yang H."/>
            <person name="Wang J."/>
            <person name="Sun R."/>
            <person name="Zhang B."/>
            <person name="Jiang S."/>
            <person name="Wang J."/>
            <person name="Du Y."/>
            <person name="Li S."/>
        </authorList>
    </citation>
    <scope>NUCLEOTIDE SEQUENCE [LARGE SCALE GENOMIC DNA]</scope>
    <source>
        <strain evidence="13">cv. 9930</strain>
    </source>
</reference>
<organism evidence="12 13">
    <name type="scientific">Cucumis sativus</name>
    <name type="common">Cucumber</name>
    <dbReference type="NCBI Taxonomy" id="3659"/>
    <lineage>
        <taxon>Eukaryota</taxon>
        <taxon>Viridiplantae</taxon>
        <taxon>Streptophyta</taxon>
        <taxon>Embryophyta</taxon>
        <taxon>Tracheophyta</taxon>
        <taxon>Spermatophyta</taxon>
        <taxon>Magnoliopsida</taxon>
        <taxon>eudicotyledons</taxon>
        <taxon>Gunneridae</taxon>
        <taxon>Pentapetalae</taxon>
        <taxon>rosids</taxon>
        <taxon>fabids</taxon>
        <taxon>Cucurbitales</taxon>
        <taxon>Cucurbitaceae</taxon>
        <taxon>Benincaseae</taxon>
        <taxon>Cucumis</taxon>
    </lineage>
</organism>
<feature type="transmembrane region" description="Helical" evidence="10">
    <location>
        <begin position="229"/>
        <end position="248"/>
    </location>
</feature>
<evidence type="ECO:0000256" key="3">
    <source>
        <dbReference type="ARBA" id="ARBA00009045"/>
    </source>
</evidence>
<sequence length="420" mass="46504">MVGSSHRLILNLRRASMAEHHPLDIQINSRQGTAIHPIEADGQSLQASGSVAFWEVKQFRKWIPWLIPSFVIANIVTFFITMSVNNCPKNSVSCIARFLGRFSFQSLKENPLLGPSSLTLRRMGALEVNKVVHGNQLWRLITCIWLHAGVFHLLANMLSLLVIGIRLEQEFGFIRIGLLYVISGFGGSLLSSLFIQSNISVGASGALFGLLGGMLSELITNWTIYSNKVAALVTLLVIIAINLAVGILPHVDNFAHIGGFISGFLLGFVFLIRPQFGWVSQRYTSQTNSSFGANHKFKIYQCVLWIISLILLIAGFTVGMVLLSRGFDANRHCSWCHYLSCVPTSKWSCNSEPTYCLSQQVGNQLNLTCSSNGKFRTYILPNASNSAIQVRGRRCSGENGRVRVSLSKWEAMFNLGMVQC</sequence>
<dbReference type="Pfam" id="PF01694">
    <property type="entry name" value="Rhomboid"/>
    <property type="match status" value="1"/>
</dbReference>
<keyword evidence="7 10" id="KW-0720">Serine protease</keyword>
<feature type="transmembrane region" description="Helical" evidence="10">
    <location>
        <begin position="302"/>
        <end position="323"/>
    </location>
</feature>
<proteinExistence type="inferred from homology"/>
<feature type="transmembrane region" description="Helical" evidence="10">
    <location>
        <begin position="62"/>
        <end position="82"/>
    </location>
</feature>
<name>A0A0A0LDP6_CUCSA</name>
<evidence type="ECO:0000256" key="6">
    <source>
        <dbReference type="ARBA" id="ARBA00022801"/>
    </source>
</evidence>
<dbReference type="InterPro" id="IPR035952">
    <property type="entry name" value="Rhomboid-like_sf"/>
</dbReference>
<comment type="catalytic activity">
    <reaction evidence="1 10">
        <text>Cleaves type-1 transmembrane domains using a catalytic dyad composed of serine and histidine that are contributed by different transmembrane domains.</text>
        <dbReference type="EC" id="3.4.21.105"/>
    </reaction>
</comment>
<dbReference type="InterPro" id="IPR002610">
    <property type="entry name" value="Peptidase_S54_rhomboid-like"/>
</dbReference>
<dbReference type="GO" id="GO:0006508">
    <property type="term" value="P:proteolysis"/>
    <property type="evidence" value="ECO:0007669"/>
    <property type="project" value="UniProtKB-KW"/>
</dbReference>
<evidence type="ECO:0000256" key="7">
    <source>
        <dbReference type="ARBA" id="ARBA00022825"/>
    </source>
</evidence>
<dbReference type="EMBL" id="CM002924">
    <property type="protein sequence ID" value="KGN58867.1"/>
    <property type="molecule type" value="Genomic_DNA"/>
</dbReference>
<evidence type="ECO:0000256" key="5">
    <source>
        <dbReference type="ARBA" id="ARBA00022692"/>
    </source>
</evidence>
<evidence type="ECO:0000256" key="9">
    <source>
        <dbReference type="ARBA" id="ARBA00023136"/>
    </source>
</evidence>
<feature type="transmembrane region" description="Helical" evidence="10">
    <location>
        <begin position="144"/>
        <end position="165"/>
    </location>
</feature>
<comment type="subcellular location">
    <subcellularLocation>
        <location evidence="2 10">Membrane</location>
        <topology evidence="2 10">Multi-pass membrane protein</topology>
    </subcellularLocation>
</comment>
<dbReference type="PANTHER" id="PTHR22936:SF79">
    <property type="entry name" value="RHOMBOID-LIKE PROTEIN 4"/>
    <property type="match status" value="1"/>
</dbReference>
<dbReference type="InterPro" id="IPR022764">
    <property type="entry name" value="Peptidase_S54_rhomboid_dom"/>
</dbReference>
<dbReference type="eggNOG" id="KOG2289">
    <property type="taxonomic scope" value="Eukaryota"/>
</dbReference>
<keyword evidence="5 10" id="KW-0812">Transmembrane</keyword>
<dbReference type="FunFam" id="1.20.1540.10:FF:000019">
    <property type="entry name" value="RHOMBOID-like protein"/>
    <property type="match status" value="1"/>
</dbReference>
<keyword evidence="8 10" id="KW-1133">Transmembrane helix</keyword>
<dbReference type="SUPFAM" id="SSF144091">
    <property type="entry name" value="Rhomboid-like"/>
    <property type="match status" value="1"/>
</dbReference>
<evidence type="ECO:0000256" key="8">
    <source>
        <dbReference type="ARBA" id="ARBA00022989"/>
    </source>
</evidence>